<evidence type="ECO:0000256" key="2">
    <source>
        <dbReference type="SAM" id="SignalP"/>
    </source>
</evidence>
<dbReference type="Proteomes" id="UP000051298">
    <property type="component" value="Unassembled WGS sequence"/>
</dbReference>
<proteinExistence type="predicted"/>
<keyword evidence="1" id="KW-0472">Membrane</keyword>
<feature type="signal peptide" evidence="2">
    <location>
        <begin position="1"/>
        <end position="20"/>
    </location>
</feature>
<gene>
    <name evidence="3" type="ORF">THS5294_01661</name>
</gene>
<name>A0A0P1EZ94_9RHOB</name>
<dbReference type="AlphaFoldDB" id="A0A0P1EZ94"/>
<keyword evidence="2" id="KW-0732">Signal</keyword>
<accession>A0A0P1EZ94</accession>
<reference evidence="3 4" key="1">
    <citation type="submission" date="2015-09" db="EMBL/GenBank/DDBJ databases">
        <authorList>
            <consortium name="Swine Surveillance"/>
        </authorList>
    </citation>
    <scope>NUCLEOTIDE SEQUENCE [LARGE SCALE GENOMIC DNA]</scope>
    <source>
        <strain evidence="3 4">CECT 5294</strain>
    </source>
</reference>
<feature type="transmembrane region" description="Helical" evidence="1">
    <location>
        <begin position="125"/>
        <end position="148"/>
    </location>
</feature>
<protein>
    <submittedName>
        <fullName evidence="3">Uncharacterized protein</fullName>
    </submittedName>
</protein>
<evidence type="ECO:0000313" key="3">
    <source>
        <dbReference type="EMBL" id="CUH60372.1"/>
    </source>
</evidence>
<dbReference type="EMBL" id="CYRX01000025">
    <property type="protein sequence ID" value="CUH60372.1"/>
    <property type="molecule type" value="Genomic_DNA"/>
</dbReference>
<feature type="chain" id="PRO_5006062088" evidence="2">
    <location>
        <begin position="21"/>
        <end position="184"/>
    </location>
</feature>
<keyword evidence="1" id="KW-0812">Transmembrane</keyword>
<sequence>MRAFLLLGCMFLLAWPVQGAASLIQPDVGASWQVPDPFSVTKKRGRAELVRKGRGADAKPVAHHSVKHYAQRPAGVDRLGAGKWGLAKGLIFSDSHRKGISLIGQIQLLPPPDGPFSAPSPWNFGVVRVIAAVVVGVLGLTTIGLLATHKPVRYRRRKRGPYTRPAHSPHARRWLRESYPQPLC</sequence>
<evidence type="ECO:0000313" key="4">
    <source>
        <dbReference type="Proteomes" id="UP000051298"/>
    </source>
</evidence>
<keyword evidence="1" id="KW-1133">Transmembrane helix</keyword>
<organism evidence="3 4">
    <name type="scientific">Thalassobacter stenotrophicus</name>
    <dbReference type="NCBI Taxonomy" id="266809"/>
    <lineage>
        <taxon>Bacteria</taxon>
        <taxon>Pseudomonadati</taxon>
        <taxon>Pseudomonadota</taxon>
        <taxon>Alphaproteobacteria</taxon>
        <taxon>Rhodobacterales</taxon>
        <taxon>Roseobacteraceae</taxon>
        <taxon>Thalassobacter</taxon>
    </lineage>
</organism>
<evidence type="ECO:0000256" key="1">
    <source>
        <dbReference type="SAM" id="Phobius"/>
    </source>
</evidence>